<protein>
    <recommendedName>
        <fullName evidence="11">DNA 3'-5' helicase</fullName>
        <ecNumber evidence="11">5.6.2.4</ecNumber>
    </recommendedName>
</protein>
<evidence type="ECO:0000313" key="16">
    <source>
        <dbReference type="EMBL" id="KAK4527559.1"/>
    </source>
</evidence>
<comment type="catalytic activity">
    <reaction evidence="10">
        <text>Couples ATP hydrolysis with the unwinding of duplex DNA by translocating in the 3'-5' direction.</text>
        <dbReference type="EC" id="5.6.2.4"/>
    </reaction>
</comment>
<dbReference type="PROSITE" id="PS51192">
    <property type="entry name" value="HELICASE_ATP_BIND_1"/>
    <property type="match status" value="1"/>
</dbReference>
<dbReference type="GO" id="GO:0000724">
    <property type="term" value="P:double-strand break repair via homologous recombination"/>
    <property type="evidence" value="ECO:0007669"/>
    <property type="project" value="TreeGrafter"/>
</dbReference>
<keyword evidence="9" id="KW-0539">Nucleus</keyword>
<reference evidence="16 17" key="1">
    <citation type="submission" date="2022-07" db="EMBL/GenBank/DDBJ databases">
        <title>Genome-wide signatures of adaptation to extreme environments.</title>
        <authorList>
            <person name="Cho C.H."/>
            <person name="Yoon H.S."/>
        </authorList>
    </citation>
    <scope>NUCLEOTIDE SEQUENCE [LARGE SCALE GENOMIC DNA]</scope>
    <source>
        <strain evidence="16 17">108.79 E11</strain>
    </source>
</reference>
<evidence type="ECO:0000256" key="3">
    <source>
        <dbReference type="ARBA" id="ARBA00022741"/>
    </source>
</evidence>
<keyword evidence="3" id="KW-0547">Nucleotide-binding</keyword>
<comment type="caution">
    <text evidence="16">The sequence shown here is derived from an EMBL/GenBank/DDBJ whole genome shotgun (WGS) entry which is preliminary data.</text>
</comment>
<dbReference type="SMART" id="SM00956">
    <property type="entry name" value="RQC"/>
    <property type="match status" value="1"/>
</dbReference>
<dbReference type="SUPFAM" id="SSF52540">
    <property type="entry name" value="P-loop containing nucleoside triphosphate hydrolases"/>
    <property type="match status" value="1"/>
</dbReference>
<sequence length="1024" mass="116708">MYPSPFTSEKKSVEKKNGKKQALYITPPLLALRETNHVKHNQPPPEKRQVPKEPSKVFPAISPSYLNSVPKNEGLGHFQRNKEETNHEHISDESHLLLDVPDWSEEDLNALFEIEKHVCCSRSNFEPQISNSRQLVQNQVPNIQRVETCILETPMEIHDDAKKVAQVQSSKVEPTNECVFESSETPTRQLLSWKLEAAESLLERLNSRLLKSTKMEEAVKLRKDIEDVIHKKNEIIAQMTENNRDSVSYDENTGQTNLYPLESSSSVKVDSHEETSVPTMDNYCVAETRFTQSSCDKPQNNEMLNNNSKSSEMELCSVKNDTTHLEWTGEFPWTYQLKKDNFIYFGNVSFRPNQLESMNAILSNRDVFVLMPTGGGKSLCYQLPALWGPGVTIVVSPLISLITDQVSQLHERGIFAAALTASTTAQVRKSIFDDLRATFPRLRLLYVTPERISKSAMFHKYLTQLYNRNLLARFVIDEAHCVSQWGHDFRPDYTQLKLLKREFRGIPIMALTATATVEVREDIKVQLGIPNCVTFQQSFNRSNLTYYVREKKKNAIQEIAHEIRDKYARQCGIIYCLSQRDCEVLADTLYREYEILAAPYHAGLSDERRQLTHEDWMYGRVHVICATVAFGMGINKGDVRYVYHYSMPKNIEGYYQESGRAGRDGKRSDCILYFSHADRFRLLRMISDSEGSQEQILRNEQGVAKMASYCLNDVECRRQLLLAYFSESFDPVHCNPPCDNCDYTEPAAEIDFTEHALGLVKTCESIQEEIDKGPTAQYLIKVYRGCHSGLKAGHSSLSNFGKGKEMKEATCHRLIEDLISCQVFRVHTEIGPYGQVMATLQVNKSSSAYTCLCRGQRRFCLKTRAKNSNGSTKAMDEGGWKRMSSNGGVGEDPIASFPERRSSNDNHKSIATNGETSELMNYLLQCRKDWLQDIALPDRENIPLTCVLTAEEAHRIAKHCPRDISTLRPLLTRPFALEHFADHILQAVTRYPCRQKKKKRANPNNHATGTSKGKQLRKNIAVKV</sequence>
<feature type="coiled-coil region" evidence="12">
    <location>
        <begin position="188"/>
        <end position="215"/>
    </location>
</feature>
<dbReference type="InterPro" id="IPR011545">
    <property type="entry name" value="DEAD/DEAH_box_helicase_dom"/>
</dbReference>
<comment type="similarity">
    <text evidence="2">Belongs to the helicase family. RecQ subfamily.</text>
</comment>
<evidence type="ECO:0000256" key="10">
    <source>
        <dbReference type="ARBA" id="ARBA00034617"/>
    </source>
</evidence>
<dbReference type="InterPro" id="IPR002464">
    <property type="entry name" value="DNA/RNA_helicase_DEAH_CS"/>
</dbReference>
<dbReference type="EC" id="5.6.2.4" evidence="11"/>
<dbReference type="InterPro" id="IPR036390">
    <property type="entry name" value="WH_DNA-bd_sf"/>
</dbReference>
<dbReference type="Pfam" id="PF09382">
    <property type="entry name" value="RQC"/>
    <property type="match status" value="1"/>
</dbReference>
<dbReference type="InterPro" id="IPR036388">
    <property type="entry name" value="WH-like_DNA-bd_sf"/>
</dbReference>
<dbReference type="CDD" id="cd17920">
    <property type="entry name" value="DEXHc_RecQ"/>
    <property type="match status" value="1"/>
</dbReference>
<feature type="domain" description="Helicase C-terminal" evidence="15">
    <location>
        <begin position="562"/>
        <end position="712"/>
    </location>
</feature>
<keyword evidence="8" id="KW-0413">Isomerase</keyword>
<dbReference type="PROSITE" id="PS51194">
    <property type="entry name" value="HELICASE_CTER"/>
    <property type="match status" value="1"/>
</dbReference>
<feature type="compositionally biased region" description="Basic and acidic residues" evidence="13">
    <location>
        <begin position="898"/>
        <end position="908"/>
    </location>
</feature>
<keyword evidence="4" id="KW-0378">Hydrolase</keyword>
<dbReference type="PROSITE" id="PS00690">
    <property type="entry name" value="DEAH_ATP_HELICASE"/>
    <property type="match status" value="1"/>
</dbReference>
<dbReference type="GO" id="GO:0005634">
    <property type="term" value="C:nucleus"/>
    <property type="evidence" value="ECO:0007669"/>
    <property type="project" value="UniProtKB-SubCell"/>
</dbReference>
<evidence type="ECO:0000256" key="4">
    <source>
        <dbReference type="ARBA" id="ARBA00022801"/>
    </source>
</evidence>
<evidence type="ECO:0000256" key="13">
    <source>
        <dbReference type="SAM" id="MobiDB-lite"/>
    </source>
</evidence>
<dbReference type="InterPro" id="IPR027417">
    <property type="entry name" value="P-loop_NTPase"/>
</dbReference>
<proteinExistence type="inferred from homology"/>
<keyword evidence="5" id="KW-0347">Helicase</keyword>
<comment type="subcellular location">
    <subcellularLocation>
        <location evidence="1">Nucleus</location>
    </subcellularLocation>
</comment>
<evidence type="ECO:0000256" key="12">
    <source>
        <dbReference type="SAM" id="Coils"/>
    </source>
</evidence>
<evidence type="ECO:0000256" key="5">
    <source>
        <dbReference type="ARBA" id="ARBA00022806"/>
    </source>
</evidence>
<dbReference type="FunFam" id="3.40.50.300:FF:001975">
    <property type="entry name" value="ATP-dependent DNA helicase"/>
    <property type="match status" value="1"/>
</dbReference>
<feature type="compositionally biased region" description="Basic and acidic residues" evidence="13">
    <location>
        <begin position="45"/>
        <end position="55"/>
    </location>
</feature>
<evidence type="ECO:0000259" key="15">
    <source>
        <dbReference type="PROSITE" id="PS51194"/>
    </source>
</evidence>
<evidence type="ECO:0000256" key="8">
    <source>
        <dbReference type="ARBA" id="ARBA00023235"/>
    </source>
</evidence>
<dbReference type="GO" id="GO:0043138">
    <property type="term" value="F:3'-5' DNA helicase activity"/>
    <property type="evidence" value="ECO:0007669"/>
    <property type="project" value="UniProtKB-EC"/>
</dbReference>
<dbReference type="GO" id="GO:0009378">
    <property type="term" value="F:four-way junction helicase activity"/>
    <property type="evidence" value="ECO:0007669"/>
    <property type="project" value="TreeGrafter"/>
</dbReference>
<dbReference type="InterPro" id="IPR001650">
    <property type="entry name" value="Helicase_C-like"/>
</dbReference>
<dbReference type="GO" id="GO:0016787">
    <property type="term" value="F:hydrolase activity"/>
    <property type="evidence" value="ECO:0007669"/>
    <property type="project" value="UniProtKB-KW"/>
</dbReference>
<feature type="region of interest" description="Disordered" evidence="13">
    <location>
        <begin position="871"/>
        <end position="912"/>
    </location>
</feature>
<dbReference type="InterPro" id="IPR004589">
    <property type="entry name" value="DNA_helicase_ATP-dep_RecQ"/>
</dbReference>
<keyword evidence="17" id="KW-1185">Reference proteome</keyword>
<dbReference type="SMART" id="SM00490">
    <property type="entry name" value="HELICc"/>
    <property type="match status" value="1"/>
</dbReference>
<dbReference type="Pfam" id="PF00270">
    <property type="entry name" value="DEAD"/>
    <property type="match status" value="1"/>
</dbReference>
<evidence type="ECO:0000256" key="7">
    <source>
        <dbReference type="ARBA" id="ARBA00023125"/>
    </source>
</evidence>
<dbReference type="GO" id="GO:0005737">
    <property type="term" value="C:cytoplasm"/>
    <property type="evidence" value="ECO:0007669"/>
    <property type="project" value="TreeGrafter"/>
</dbReference>
<dbReference type="NCBIfam" id="TIGR00614">
    <property type="entry name" value="recQ_fam"/>
    <property type="match status" value="1"/>
</dbReference>
<dbReference type="PANTHER" id="PTHR13710">
    <property type="entry name" value="DNA HELICASE RECQ FAMILY MEMBER"/>
    <property type="match status" value="1"/>
</dbReference>
<evidence type="ECO:0000256" key="2">
    <source>
        <dbReference type="ARBA" id="ARBA00005446"/>
    </source>
</evidence>
<dbReference type="InterPro" id="IPR014001">
    <property type="entry name" value="Helicase_ATP-bd"/>
</dbReference>
<evidence type="ECO:0000256" key="6">
    <source>
        <dbReference type="ARBA" id="ARBA00022840"/>
    </source>
</evidence>
<evidence type="ECO:0000256" key="1">
    <source>
        <dbReference type="ARBA" id="ARBA00004123"/>
    </source>
</evidence>
<evidence type="ECO:0000256" key="11">
    <source>
        <dbReference type="ARBA" id="ARBA00034808"/>
    </source>
</evidence>
<keyword evidence="6" id="KW-0067">ATP-binding</keyword>
<feature type="domain" description="Helicase ATP-binding" evidence="14">
    <location>
        <begin position="358"/>
        <end position="533"/>
    </location>
</feature>
<dbReference type="Proteomes" id="UP001300502">
    <property type="component" value="Unassembled WGS sequence"/>
</dbReference>
<name>A0AAV9IJQ4_9RHOD</name>
<dbReference type="FunFam" id="3.40.50.300:FF:000296">
    <property type="entry name" value="ATP-dependent DNA helicase RecQ"/>
    <property type="match status" value="1"/>
</dbReference>
<accession>A0AAV9IJQ4</accession>
<evidence type="ECO:0000313" key="17">
    <source>
        <dbReference type="Proteomes" id="UP001300502"/>
    </source>
</evidence>
<dbReference type="Pfam" id="PF16124">
    <property type="entry name" value="RecQ_Zn_bind"/>
    <property type="match status" value="1"/>
</dbReference>
<dbReference type="CDD" id="cd18794">
    <property type="entry name" value="SF2_C_RecQ"/>
    <property type="match status" value="1"/>
</dbReference>
<feature type="region of interest" description="Disordered" evidence="13">
    <location>
        <begin position="994"/>
        <end position="1024"/>
    </location>
</feature>
<keyword evidence="12" id="KW-0175">Coiled coil</keyword>
<dbReference type="AlphaFoldDB" id="A0AAV9IJQ4"/>
<feature type="region of interest" description="Disordered" evidence="13">
    <location>
        <begin position="1"/>
        <end position="56"/>
    </location>
</feature>
<dbReference type="InterPro" id="IPR018982">
    <property type="entry name" value="RQC_domain"/>
</dbReference>
<dbReference type="PANTHER" id="PTHR13710:SF153">
    <property type="entry name" value="RECQ-LIKE DNA HELICASE BLM"/>
    <property type="match status" value="1"/>
</dbReference>
<dbReference type="SMART" id="SM00487">
    <property type="entry name" value="DEXDc"/>
    <property type="match status" value="1"/>
</dbReference>
<dbReference type="InterPro" id="IPR032284">
    <property type="entry name" value="RecQ_Zn-bd"/>
</dbReference>
<keyword evidence="7" id="KW-0238">DNA-binding</keyword>
<dbReference type="Gene3D" id="1.10.10.10">
    <property type="entry name" value="Winged helix-like DNA-binding domain superfamily/Winged helix DNA-binding domain"/>
    <property type="match status" value="1"/>
</dbReference>
<organism evidence="16 17">
    <name type="scientific">Galdieria yellowstonensis</name>
    <dbReference type="NCBI Taxonomy" id="3028027"/>
    <lineage>
        <taxon>Eukaryota</taxon>
        <taxon>Rhodophyta</taxon>
        <taxon>Bangiophyceae</taxon>
        <taxon>Galdieriales</taxon>
        <taxon>Galdieriaceae</taxon>
        <taxon>Galdieria</taxon>
    </lineage>
</organism>
<dbReference type="Pfam" id="PF00271">
    <property type="entry name" value="Helicase_C"/>
    <property type="match status" value="1"/>
</dbReference>
<dbReference type="GO" id="GO:0003677">
    <property type="term" value="F:DNA binding"/>
    <property type="evidence" value="ECO:0007669"/>
    <property type="project" value="UniProtKB-KW"/>
</dbReference>
<evidence type="ECO:0000259" key="14">
    <source>
        <dbReference type="PROSITE" id="PS51192"/>
    </source>
</evidence>
<dbReference type="GO" id="GO:0006260">
    <property type="term" value="P:DNA replication"/>
    <property type="evidence" value="ECO:0007669"/>
    <property type="project" value="InterPro"/>
</dbReference>
<dbReference type="Gene3D" id="3.40.50.300">
    <property type="entry name" value="P-loop containing nucleotide triphosphate hydrolases"/>
    <property type="match status" value="2"/>
</dbReference>
<dbReference type="SUPFAM" id="SSF46785">
    <property type="entry name" value="Winged helix' DNA-binding domain"/>
    <property type="match status" value="1"/>
</dbReference>
<dbReference type="EMBL" id="JANCYU010000053">
    <property type="protein sequence ID" value="KAK4527559.1"/>
    <property type="molecule type" value="Genomic_DNA"/>
</dbReference>
<dbReference type="GO" id="GO:0005524">
    <property type="term" value="F:ATP binding"/>
    <property type="evidence" value="ECO:0007669"/>
    <property type="project" value="UniProtKB-KW"/>
</dbReference>
<evidence type="ECO:0000256" key="9">
    <source>
        <dbReference type="ARBA" id="ARBA00023242"/>
    </source>
</evidence>
<feature type="compositionally biased region" description="Polar residues" evidence="13">
    <location>
        <begin position="1002"/>
        <end position="1013"/>
    </location>
</feature>
<gene>
    <name evidence="16" type="ORF">GAYE_SCF41G5482</name>
</gene>
<dbReference type="GO" id="GO:0005694">
    <property type="term" value="C:chromosome"/>
    <property type="evidence" value="ECO:0007669"/>
    <property type="project" value="TreeGrafter"/>
</dbReference>